<gene>
    <name evidence="3" type="ORF">FPE_LOCUS26990</name>
</gene>
<accession>A0AAD2E9I7</accession>
<keyword evidence="1" id="KW-0175">Coiled coil</keyword>
<evidence type="ECO:0000256" key="2">
    <source>
        <dbReference type="SAM" id="MobiDB-lite"/>
    </source>
</evidence>
<evidence type="ECO:0000256" key="1">
    <source>
        <dbReference type="SAM" id="Coils"/>
    </source>
</evidence>
<sequence length="426" mass="48211">MPSNTKKILMVQHASGILDFKFIRKTIKSLGPNDKITVLAIIQKTSDNKGKQDVKEKLDEYSKCTDIAEIRILAQARQVEFNVAVEAGSPNEVAVEYAKKFEATRVHLPWSFSIMQEEEQNQEYSSHNSLVERLLLDKLAEFVSSGPQLSSTMADRGKGHPKIRPLAEDPPEKIRARRVSGASSSVLPPRKSHRFWRLKGVSPSVSSLPSKKQMVEDQPCNVKHPDFDDDLETSDTALGMLPYPISDVIGTVSKFWVQKHSENLQGFEDNQVKNGALSYMVKAMVYTIENNNRTSKLLSETEGLIDKNAKLQEKIGEMQDELKSLKSKMRTRLKRRDGIVRLKAKITAPEEKTEKAKKEATEAIENFKETKEYRALREELYHQGAAAVIESVTEARPDYDLSFLYSSCEDEDKISTDEDLEDWKSA</sequence>
<proteinExistence type="predicted"/>
<feature type="region of interest" description="Disordered" evidence="2">
    <location>
        <begin position="148"/>
        <end position="167"/>
    </location>
</feature>
<evidence type="ECO:0000313" key="4">
    <source>
        <dbReference type="Proteomes" id="UP000834106"/>
    </source>
</evidence>
<organism evidence="3 4">
    <name type="scientific">Fraxinus pennsylvanica</name>
    <dbReference type="NCBI Taxonomy" id="56036"/>
    <lineage>
        <taxon>Eukaryota</taxon>
        <taxon>Viridiplantae</taxon>
        <taxon>Streptophyta</taxon>
        <taxon>Embryophyta</taxon>
        <taxon>Tracheophyta</taxon>
        <taxon>Spermatophyta</taxon>
        <taxon>Magnoliopsida</taxon>
        <taxon>eudicotyledons</taxon>
        <taxon>Gunneridae</taxon>
        <taxon>Pentapetalae</taxon>
        <taxon>asterids</taxon>
        <taxon>lamiids</taxon>
        <taxon>Lamiales</taxon>
        <taxon>Oleaceae</taxon>
        <taxon>Oleeae</taxon>
        <taxon>Fraxinus</taxon>
    </lineage>
</organism>
<dbReference type="EMBL" id="OU503052">
    <property type="protein sequence ID" value="CAI9779560.1"/>
    <property type="molecule type" value="Genomic_DNA"/>
</dbReference>
<dbReference type="Proteomes" id="UP000834106">
    <property type="component" value="Chromosome 17"/>
</dbReference>
<keyword evidence="4" id="KW-1185">Reference proteome</keyword>
<evidence type="ECO:0000313" key="3">
    <source>
        <dbReference type="EMBL" id="CAI9779560.1"/>
    </source>
</evidence>
<dbReference type="AlphaFoldDB" id="A0AAD2E9I7"/>
<protein>
    <submittedName>
        <fullName evidence="3">Uncharacterized protein</fullName>
    </submittedName>
</protein>
<name>A0AAD2E9I7_9LAMI</name>
<reference evidence="3" key="1">
    <citation type="submission" date="2023-05" db="EMBL/GenBank/DDBJ databases">
        <authorList>
            <person name="Huff M."/>
        </authorList>
    </citation>
    <scope>NUCLEOTIDE SEQUENCE</scope>
</reference>
<feature type="coiled-coil region" evidence="1">
    <location>
        <begin position="301"/>
        <end position="370"/>
    </location>
</feature>